<dbReference type="EMBL" id="SPHZ02000005">
    <property type="protein sequence ID" value="KAF0918705.1"/>
    <property type="molecule type" value="Genomic_DNA"/>
</dbReference>
<comment type="caution">
    <text evidence="1">The sequence shown here is derived from an EMBL/GenBank/DDBJ whole genome shotgun (WGS) entry which is preliminary data.</text>
</comment>
<reference evidence="1 2" key="1">
    <citation type="submission" date="2019-11" db="EMBL/GenBank/DDBJ databases">
        <title>Whole genome sequence of Oryza granulata.</title>
        <authorList>
            <person name="Li W."/>
        </authorList>
    </citation>
    <scope>NUCLEOTIDE SEQUENCE [LARGE SCALE GENOMIC DNA]</scope>
    <source>
        <strain evidence="2">cv. Menghai</strain>
        <tissue evidence="1">Leaf</tissue>
    </source>
</reference>
<keyword evidence="2" id="KW-1185">Reference proteome</keyword>
<sequence length="81" mass="8417">MGRCSALGLLLELLALRWRWRWLRNILLAATRAAAALTSMPPVLGLGDRRTPLRGGALSASFMSSTCSGGGGSGSGVCSVR</sequence>
<evidence type="ECO:0000313" key="2">
    <source>
        <dbReference type="Proteomes" id="UP000479710"/>
    </source>
</evidence>
<dbReference type="Proteomes" id="UP000479710">
    <property type="component" value="Unassembled WGS sequence"/>
</dbReference>
<protein>
    <submittedName>
        <fullName evidence="1">Uncharacterized protein</fullName>
    </submittedName>
</protein>
<gene>
    <name evidence="1" type="ORF">E2562_025831</name>
</gene>
<accession>A0A6G1E0R3</accession>
<proteinExistence type="predicted"/>
<evidence type="ECO:0000313" key="1">
    <source>
        <dbReference type="EMBL" id="KAF0918705.1"/>
    </source>
</evidence>
<name>A0A6G1E0R3_9ORYZ</name>
<dbReference type="AlphaFoldDB" id="A0A6G1E0R3"/>
<organism evidence="1 2">
    <name type="scientific">Oryza meyeriana var. granulata</name>
    <dbReference type="NCBI Taxonomy" id="110450"/>
    <lineage>
        <taxon>Eukaryota</taxon>
        <taxon>Viridiplantae</taxon>
        <taxon>Streptophyta</taxon>
        <taxon>Embryophyta</taxon>
        <taxon>Tracheophyta</taxon>
        <taxon>Spermatophyta</taxon>
        <taxon>Magnoliopsida</taxon>
        <taxon>Liliopsida</taxon>
        <taxon>Poales</taxon>
        <taxon>Poaceae</taxon>
        <taxon>BOP clade</taxon>
        <taxon>Oryzoideae</taxon>
        <taxon>Oryzeae</taxon>
        <taxon>Oryzinae</taxon>
        <taxon>Oryza</taxon>
        <taxon>Oryza meyeriana</taxon>
    </lineage>
</organism>